<evidence type="ECO:0000256" key="1">
    <source>
        <dbReference type="ARBA" id="ARBA00038414"/>
    </source>
</evidence>
<dbReference type="InterPro" id="IPR052186">
    <property type="entry name" value="Hydantoin_racemase-like"/>
</dbReference>
<dbReference type="Pfam" id="PF01177">
    <property type="entry name" value="Asp_Glu_race"/>
    <property type="match status" value="1"/>
</dbReference>
<dbReference type="GO" id="GO:0047661">
    <property type="term" value="F:amino-acid racemase activity"/>
    <property type="evidence" value="ECO:0007669"/>
    <property type="project" value="InterPro"/>
</dbReference>
<name>A0A1A9F538_9GAMM</name>
<reference evidence="2 3" key="2">
    <citation type="journal article" date="2018" name="Int. J. Syst. Evol. Microbiol.">
        <title>Marinobacterium aestuarii sp. nov., a benzene-degrading marine bacterium isolated from estuary sediment.</title>
        <authorList>
            <person name="Bae S.S."/>
            <person name="Jung J."/>
            <person name="Chung D."/>
            <person name="Baek K."/>
        </authorList>
    </citation>
    <scope>NUCLEOTIDE SEQUENCE [LARGE SCALE GENOMIC DNA]</scope>
    <source>
        <strain evidence="2 3">ST58-10</strain>
    </source>
</reference>
<evidence type="ECO:0000313" key="2">
    <source>
        <dbReference type="EMBL" id="ANG64869.1"/>
    </source>
</evidence>
<dbReference type="Gene3D" id="3.40.50.12500">
    <property type="match status" value="1"/>
</dbReference>
<sequence>MNNTRPLRLLLINPNTNAALTRQMQQLAGTAISAQTQLHCINPPAGPHAIERQADRDAASAQLLALANSGACQGYDALILACFDDIALQTLRESVRVPVIGLCEAALFAARALPGPFAIITTVHAAVPGIRAMLTRYGAADQTCSVRAAGIGVAQAAGTDTLVAEKIAACVRAAIEQDGAKTIVLGSGGLTGRAADLQRSFNLPTIDPVLCALALAQSLARLRLGSVT</sequence>
<keyword evidence="3" id="KW-1185">Reference proteome</keyword>
<dbReference type="RefSeq" id="WP_067386550.1">
    <property type="nucleotide sequence ID" value="NZ_CP015839.1"/>
</dbReference>
<proteinExistence type="inferred from homology"/>
<protein>
    <recommendedName>
        <fullName evidence="4">Asp/Glu racemase</fullName>
    </recommendedName>
</protein>
<dbReference type="KEGG" id="mars:A8C75_21895"/>
<evidence type="ECO:0008006" key="4">
    <source>
        <dbReference type="Google" id="ProtNLM"/>
    </source>
</evidence>
<comment type="similarity">
    <text evidence="1">Belongs to the HyuE racemase family.</text>
</comment>
<dbReference type="PANTHER" id="PTHR28047:SF5">
    <property type="entry name" value="PROTEIN DCG1"/>
    <property type="match status" value="1"/>
</dbReference>
<evidence type="ECO:0000313" key="3">
    <source>
        <dbReference type="Proteomes" id="UP000078070"/>
    </source>
</evidence>
<accession>A0A1A9F538</accession>
<dbReference type="InterPro" id="IPR015942">
    <property type="entry name" value="Asp/Glu/hydantoin_racemase"/>
</dbReference>
<organism evidence="2 3">
    <name type="scientific">Marinobacterium aestuarii</name>
    <dbReference type="NCBI Taxonomy" id="1821621"/>
    <lineage>
        <taxon>Bacteria</taxon>
        <taxon>Pseudomonadati</taxon>
        <taxon>Pseudomonadota</taxon>
        <taxon>Gammaproteobacteria</taxon>
        <taxon>Oceanospirillales</taxon>
        <taxon>Oceanospirillaceae</taxon>
        <taxon>Marinobacterium</taxon>
    </lineage>
</organism>
<dbReference type="EMBL" id="CP015839">
    <property type="protein sequence ID" value="ANG64869.1"/>
    <property type="molecule type" value="Genomic_DNA"/>
</dbReference>
<dbReference type="STRING" id="1821621.A8C75_21895"/>
<dbReference type="PANTHER" id="PTHR28047">
    <property type="entry name" value="PROTEIN DCG1"/>
    <property type="match status" value="1"/>
</dbReference>
<reference evidence="3" key="1">
    <citation type="submission" date="2016-05" db="EMBL/GenBank/DDBJ databases">
        <authorList>
            <person name="Baek K."/>
            <person name="Yang S.-J."/>
        </authorList>
    </citation>
    <scope>NUCLEOTIDE SEQUENCE [LARGE SCALE GENOMIC DNA]</scope>
    <source>
        <strain evidence="3">ST58-10</strain>
    </source>
</reference>
<gene>
    <name evidence="2" type="ORF">A8C75_21895</name>
</gene>
<dbReference type="InterPro" id="IPR053714">
    <property type="entry name" value="Iso_Racemase_Enz_sf"/>
</dbReference>
<dbReference type="OrthoDB" id="9791723at2"/>
<dbReference type="Proteomes" id="UP000078070">
    <property type="component" value="Chromosome"/>
</dbReference>
<dbReference type="AlphaFoldDB" id="A0A1A9F538"/>